<proteinExistence type="predicted"/>
<name>A0A653FY79_9CAUD</name>
<reference evidence="2" key="1">
    <citation type="submission" date="2019-06" db="EMBL/GenBank/DDBJ databases">
        <authorList>
            <person name="Petit M.-A."/>
            <person name="Lossouarn J."/>
        </authorList>
    </citation>
    <scope>NUCLEOTIDE SEQUENCE [LARGE SCALE GENOMIC DNA]</scope>
</reference>
<evidence type="ECO:0000313" key="2">
    <source>
        <dbReference type="Proteomes" id="UP000423147"/>
    </source>
</evidence>
<dbReference type="RefSeq" id="YP_009909634.1">
    <property type="nucleotide sequence ID" value="NC_049948.1"/>
</dbReference>
<accession>A0A653FY79</accession>
<keyword evidence="2" id="KW-1185">Reference proteome</keyword>
<dbReference type="EMBL" id="LR597643">
    <property type="protein sequence ID" value="VUF54162.1"/>
    <property type="molecule type" value="Genomic_DNA"/>
</dbReference>
<protein>
    <submittedName>
        <fullName evidence="1">Uncharacterized protein</fullName>
    </submittedName>
</protein>
<dbReference type="KEGG" id="vg:56215243"/>
<dbReference type="Proteomes" id="UP000423147">
    <property type="component" value="Chromosome"/>
</dbReference>
<dbReference type="GeneID" id="56215243"/>
<organism evidence="1 2">
    <name type="scientific">Escherichia phage ev017</name>
    <dbReference type="NCBI Taxonomy" id="2847060"/>
    <lineage>
        <taxon>Viruses</taxon>
        <taxon>Duplodnaviria</taxon>
        <taxon>Heunggongvirae</taxon>
        <taxon>Uroviricota</taxon>
        <taxon>Caudoviricetes</taxon>
        <taxon>Jouyvirus</taxon>
        <taxon>Jouyvirus ev017</taxon>
    </lineage>
</organism>
<sequence>MVEETGSCITESATTVSRCDVCNVSQIMAQDVVMWQSGTQDILSE</sequence>
<evidence type="ECO:0000313" key="1">
    <source>
        <dbReference type="EMBL" id="VUF54162.1"/>
    </source>
</evidence>